<dbReference type="PANTHER" id="PTHR31934">
    <property type="entry name" value="ALPHA/BETA-HYDROLASES SUPERFAMILY PROTEIN"/>
    <property type="match status" value="1"/>
</dbReference>
<evidence type="ECO:0000313" key="2">
    <source>
        <dbReference type="Proteomes" id="UP000250321"/>
    </source>
</evidence>
<dbReference type="SUPFAM" id="SSF53474">
    <property type="entry name" value="alpha/beta-Hydrolases"/>
    <property type="match status" value="1"/>
</dbReference>
<protein>
    <submittedName>
        <fullName evidence="1">Uncharacterized protein</fullName>
    </submittedName>
</protein>
<dbReference type="PANTHER" id="PTHR31934:SF5">
    <property type="entry name" value="OS05G0557900 PROTEIN"/>
    <property type="match status" value="1"/>
</dbReference>
<evidence type="ECO:0000313" key="1">
    <source>
        <dbReference type="EMBL" id="PQQ06769.1"/>
    </source>
</evidence>
<dbReference type="Gene3D" id="3.40.50.1820">
    <property type="entry name" value="alpha/beta hydrolase"/>
    <property type="match status" value="1"/>
</dbReference>
<dbReference type="EMBL" id="PJQY01000937">
    <property type="protein sequence ID" value="PQQ06769.1"/>
    <property type="molecule type" value="Genomic_DNA"/>
</dbReference>
<sequence>MGDVYIENEISEMPLAAYNDTVWNTSLLFDSLGFYSSMDDIFTRLLTLASYISRQLIQFIEDLAVRDADRYSDDLLVISAGQHIRSLILVMLLHLGMPGVEDGTARFLELLAGIRNGEHTLPSSFVYLLIPGLFSNYCPLHFVGTKKFFSKMGLACHIAKIHSEASVEHNGSELKQYIEELYWGSGKRVMPLGHSKGGVDAAAALSIYWPILSRDHKPRTMPLDSTGSHSSPTCYQVNQRQKYPIYLHLPDAQGHGARHWRAPQQTGLLFVDAPP</sequence>
<gene>
    <name evidence="1" type="ORF">Pyn_38388</name>
</gene>
<dbReference type="InterPro" id="IPR029058">
    <property type="entry name" value="AB_hydrolase_fold"/>
</dbReference>
<name>A0A314YMK5_PRUYE</name>
<organism evidence="1 2">
    <name type="scientific">Prunus yedoensis var. nudiflora</name>
    <dbReference type="NCBI Taxonomy" id="2094558"/>
    <lineage>
        <taxon>Eukaryota</taxon>
        <taxon>Viridiplantae</taxon>
        <taxon>Streptophyta</taxon>
        <taxon>Embryophyta</taxon>
        <taxon>Tracheophyta</taxon>
        <taxon>Spermatophyta</taxon>
        <taxon>Magnoliopsida</taxon>
        <taxon>eudicotyledons</taxon>
        <taxon>Gunneridae</taxon>
        <taxon>Pentapetalae</taxon>
        <taxon>rosids</taxon>
        <taxon>fabids</taxon>
        <taxon>Rosales</taxon>
        <taxon>Rosaceae</taxon>
        <taxon>Amygdaloideae</taxon>
        <taxon>Amygdaleae</taxon>
        <taxon>Prunus</taxon>
    </lineage>
</organism>
<accession>A0A314YMK5</accession>
<dbReference type="AlphaFoldDB" id="A0A314YMK5"/>
<dbReference type="OrthoDB" id="2016516at2759"/>
<dbReference type="Proteomes" id="UP000250321">
    <property type="component" value="Unassembled WGS sequence"/>
</dbReference>
<proteinExistence type="predicted"/>
<reference evidence="1 2" key="1">
    <citation type="submission" date="2018-02" db="EMBL/GenBank/DDBJ databases">
        <title>Draft genome of wild Prunus yedoensis var. nudiflora.</title>
        <authorList>
            <person name="Baek S."/>
            <person name="Kim J.-H."/>
            <person name="Choi K."/>
            <person name="Kim G.-B."/>
            <person name="Cho A."/>
            <person name="Jang H."/>
            <person name="Shin C.-H."/>
            <person name="Yu H.-J."/>
            <person name="Mun J.-H."/>
        </authorList>
    </citation>
    <scope>NUCLEOTIDE SEQUENCE [LARGE SCALE GENOMIC DNA]</scope>
    <source>
        <strain evidence="2">cv. Jeju island</strain>
        <tissue evidence="1">Leaf</tissue>
    </source>
</reference>
<keyword evidence="2" id="KW-1185">Reference proteome</keyword>
<comment type="caution">
    <text evidence="1">The sequence shown here is derived from an EMBL/GenBank/DDBJ whole genome shotgun (WGS) entry which is preliminary data.</text>
</comment>